<reference evidence="4" key="1">
    <citation type="submission" date="2018-05" db="EMBL/GenBank/DDBJ databases">
        <authorList>
            <person name="Lanie J.A."/>
            <person name="Ng W.-L."/>
            <person name="Kazmierczak K.M."/>
            <person name="Andrzejewski T.M."/>
            <person name="Davidsen T.M."/>
            <person name="Wayne K.J."/>
            <person name="Tettelin H."/>
            <person name="Glass J.I."/>
            <person name="Rusch D."/>
            <person name="Podicherti R."/>
            <person name="Tsui H.-C.T."/>
            <person name="Winkler M.E."/>
        </authorList>
    </citation>
    <scope>NUCLEOTIDE SEQUENCE</scope>
</reference>
<evidence type="ECO:0000313" key="4">
    <source>
        <dbReference type="EMBL" id="SVB07106.1"/>
    </source>
</evidence>
<dbReference type="InterPro" id="IPR050766">
    <property type="entry name" value="Bact_Lucif_Oxidored"/>
</dbReference>
<feature type="domain" description="Luciferase-like" evidence="3">
    <location>
        <begin position="1"/>
        <end position="212"/>
    </location>
</feature>
<dbReference type="InterPro" id="IPR011251">
    <property type="entry name" value="Luciferase-like_dom"/>
</dbReference>
<dbReference type="SUPFAM" id="SSF51679">
    <property type="entry name" value="Bacterial luciferase-like"/>
    <property type="match status" value="1"/>
</dbReference>
<dbReference type="GO" id="GO:0004497">
    <property type="term" value="F:monooxygenase activity"/>
    <property type="evidence" value="ECO:0007669"/>
    <property type="project" value="UniProtKB-KW"/>
</dbReference>
<dbReference type="PANTHER" id="PTHR30137:SF8">
    <property type="entry name" value="BLR5498 PROTEIN"/>
    <property type="match status" value="1"/>
</dbReference>
<evidence type="ECO:0000256" key="1">
    <source>
        <dbReference type="ARBA" id="ARBA00023002"/>
    </source>
</evidence>
<dbReference type="InterPro" id="IPR036661">
    <property type="entry name" value="Luciferase-like_sf"/>
</dbReference>
<keyword evidence="1" id="KW-0560">Oxidoreductase</keyword>
<evidence type="ECO:0000256" key="2">
    <source>
        <dbReference type="ARBA" id="ARBA00023033"/>
    </source>
</evidence>
<proteinExistence type="predicted"/>
<accession>A0A382AZX2</accession>
<organism evidence="4">
    <name type="scientific">marine metagenome</name>
    <dbReference type="NCBI Taxonomy" id="408172"/>
    <lineage>
        <taxon>unclassified sequences</taxon>
        <taxon>metagenomes</taxon>
        <taxon>ecological metagenomes</taxon>
    </lineage>
</organism>
<feature type="non-terminal residue" evidence="4">
    <location>
        <position position="224"/>
    </location>
</feature>
<dbReference type="EMBL" id="UINC01027596">
    <property type="protein sequence ID" value="SVB07106.1"/>
    <property type="molecule type" value="Genomic_DNA"/>
</dbReference>
<name>A0A382AZX2_9ZZZZ</name>
<dbReference type="PANTHER" id="PTHR30137">
    <property type="entry name" value="LUCIFERASE-LIKE MONOOXYGENASE"/>
    <property type="match status" value="1"/>
</dbReference>
<sequence>MRLALFTHMSWPEGVNQTSVFHDSVEQVKLAESMGYHGAWFAEHHFTRYSMGSSVLLMLGHLAAVTEKIRLGTAVIVPNLHNPIRIAEDSALVDLLSRGRLDVGFGRGTYGYEYGGFGVPAEDSQSRFRETVLAVRDLWCDKDVSVDSPFFSVRNVDLVPSVVQSPHPPIYIAATRSEETLDFMISNQFLLCIAVVQDTDAALALVEKYRRLCHQEDQSDHMDD</sequence>
<dbReference type="GO" id="GO:0016705">
    <property type="term" value="F:oxidoreductase activity, acting on paired donors, with incorporation or reduction of molecular oxygen"/>
    <property type="evidence" value="ECO:0007669"/>
    <property type="project" value="InterPro"/>
</dbReference>
<dbReference type="GO" id="GO:0005829">
    <property type="term" value="C:cytosol"/>
    <property type="evidence" value="ECO:0007669"/>
    <property type="project" value="TreeGrafter"/>
</dbReference>
<dbReference type="Gene3D" id="3.20.20.30">
    <property type="entry name" value="Luciferase-like domain"/>
    <property type="match status" value="1"/>
</dbReference>
<keyword evidence="2" id="KW-0503">Monooxygenase</keyword>
<dbReference type="Pfam" id="PF00296">
    <property type="entry name" value="Bac_luciferase"/>
    <property type="match status" value="1"/>
</dbReference>
<protein>
    <recommendedName>
        <fullName evidence="3">Luciferase-like domain-containing protein</fullName>
    </recommendedName>
</protein>
<dbReference type="AlphaFoldDB" id="A0A382AZX2"/>
<gene>
    <name evidence="4" type="ORF">METZ01_LOCUS159960</name>
</gene>
<evidence type="ECO:0000259" key="3">
    <source>
        <dbReference type="Pfam" id="PF00296"/>
    </source>
</evidence>